<evidence type="ECO:0000256" key="4">
    <source>
        <dbReference type="ARBA" id="ARBA00022737"/>
    </source>
</evidence>
<dbReference type="PANTHER" id="PTHR42926">
    <property type="match status" value="1"/>
</dbReference>
<dbReference type="PANTHER" id="PTHR42926:SF1">
    <property type="entry name" value="CIRCADIAN CLOCK OSCILLATOR PROTEIN KAIC 1"/>
    <property type="match status" value="1"/>
</dbReference>
<dbReference type="RefSeq" id="WP_284189627.1">
    <property type="nucleotide sequence ID" value="NZ_BSPX01000095.1"/>
</dbReference>
<accession>A0ABQ6FJK5</accession>
<evidence type="ECO:0000256" key="3">
    <source>
        <dbReference type="ARBA" id="ARBA00022679"/>
    </source>
</evidence>
<evidence type="ECO:0000313" key="9">
    <source>
        <dbReference type="Proteomes" id="UP001157167"/>
    </source>
</evidence>
<dbReference type="PIRSF" id="PIRSF039117">
    <property type="entry name" value="KaiC"/>
    <property type="match status" value="1"/>
</dbReference>
<keyword evidence="4" id="KW-0677">Repeat</keyword>
<dbReference type="Pfam" id="PF06745">
    <property type="entry name" value="ATPase"/>
    <property type="match status" value="2"/>
</dbReference>
<dbReference type="SUPFAM" id="SSF52540">
    <property type="entry name" value="P-loop containing nucleoside triphosphate hydrolases"/>
    <property type="match status" value="2"/>
</dbReference>
<organism evidence="8 9">
    <name type="scientific">Zoogloea oryzae</name>
    <dbReference type="NCBI Taxonomy" id="310767"/>
    <lineage>
        <taxon>Bacteria</taxon>
        <taxon>Pseudomonadati</taxon>
        <taxon>Pseudomonadota</taxon>
        <taxon>Betaproteobacteria</taxon>
        <taxon>Rhodocyclales</taxon>
        <taxon>Zoogloeaceae</taxon>
        <taxon>Zoogloea</taxon>
    </lineage>
</organism>
<dbReference type="PROSITE" id="PS51146">
    <property type="entry name" value="KAIC"/>
    <property type="match status" value="2"/>
</dbReference>
<proteinExistence type="predicted"/>
<sequence>MNTDTTRLQRMATGVSGLDAVLGGGLPELSFSLIAGPPGSGKTTLAHQIMFALASPERPALYFTVLGEPPLKMLRYQQQFEFFEHERVKDSIRFISLADEAASGDLDKVLARISSEVEAHAPGLVFVDSFRSVAGSPARAGIPSLGLQHFIQNLGVLMTCWQATTFLVGEYFTPNDPNPVFTVADGLIWLSQSVQGNSVVRKLEIIKMRGQATVPGLHTFRIGSAGITVFGPPPSLALLADAGHGLAERLPMGVPGLDRMMGGGLPRGYSLLVAGPSGSGKTLLAEAYLAEGARHGETGVIAAFEQRPRRPRSHRLADLIASGQVGVVDTRAPDLSVDEMAMLLITEIRRLGASRVVIDSLSGFELALAPTFRNDFRQSLARLVAALTGSGVTLLMTSELEDRFTDLRFSPHGTAFLTDAIIVHRYVELTGRLLRALAVVKLRGSAHSDELRLFHVDDDGLHIDERLAGHTGLLTGRPLRLPAD</sequence>
<evidence type="ECO:0000256" key="5">
    <source>
        <dbReference type="ARBA" id="ARBA00022777"/>
    </source>
</evidence>
<dbReference type="InterPro" id="IPR051347">
    <property type="entry name" value="Circadian_clock_KaiC-rel"/>
</dbReference>
<dbReference type="SMART" id="SM00382">
    <property type="entry name" value="AAA"/>
    <property type="match status" value="2"/>
</dbReference>
<dbReference type="InterPro" id="IPR030665">
    <property type="entry name" value="KaiC"/>
</dbReference>
<dbReference type="Proteomes" id="UP001157167">
    <property type="component" value="Unassembled WGS sequence"/>
</dbReference>
<feature type="domain" description="KaiC" evidence="7">
    <location>
        <begin position="9"/>
        <end position="244"/>
    </location>
</feature>
<keyword evidence="2" id="KW-0597">Phosphoprotein</keyword>
<keyword evidence="9" id="KW-1185">Reference proteome</keyword>
<dbReference type="InterPro" id="IPR010624">
    <property type="entry name" value="KaiC_dom"/>
</dbReference>
<evidence type="ECO:0000256" key="6">
    <source>
        <dbReference type="ARBA" id="ARBA00022801"/>
    </source>
</evidence>
<dbReference type="InterPro" id="IPR003593">
    <property type="entry name" value="AAA+_ATPase"/>
</dbReference>
<dbReference type="InterPro" id="IPR014774">
    <property type="entry name" value="KaiC-like_dom"/>
</dbReference>
<dbReference type="EC" id="2.7.11.1" evidence="1"/>
<evidence type="ECO:0000313" key="8">
    <source>
        <dbReference type="EMBL" id="GLT24466.1"/>
    </source>
</evidence>
<protein>
    <recommendedName>
        <fullName evidence="1">non-specific serine/threonine protein kinase</fullName>
        <ecNumber evidence="1">2.7.11.1</ecNumber>
    </recommendedName>
</protein>
<gene>
    <name evidence="8" type="ORF">GCM10007933_39470</name>
</gene>
<reference evidence="9" key="1">
    <citation type="journal article" date="2019" name="Int. J. Syst. Evol. Microbiol.">
        <title>The Global Catalogue of Microorganisms (GCM) 10K type strain sequencing project: providing services to taxonomists for standard genome sequencing and annotation.</title>
        <authorList>
            <consortium name="The Broad Institute Genomics Platform"/>
            <consortium name="The Broad Institute Genome Sequencing Center for Infectious Disease"/>
            <person name="Wu L."/>
            <person name="Ma J."/>
        </authorList>
    </citation>
    <scope>NUCLEOTIDE SEQUENCE [LARGE SCALE GENOMIC DNA]</scope>
    <source>
        <strain evidence="9">NBRC 102407</strain>
    </source>
</reference>
<keyword evidence="3" id="KW-0808">Transferase</keyword>
<evidence type="ECO:0000256" key="1">
    <source>
        <dbReference type="ARBA" id="ARBA00012513"/>
    </source>
</evidence>
<evidence type="ECO:0000256" key="2">
    <source>
        <dbReference type="ARBA" id="ARBA00022553"/>
    </source>
</evidence>
<evidence type="ECO:0000259" key="7">
    <source>
        <dbReference type="PROSITE" id="PS51146"/>
    </source>
</evidence>
<name>A0ABQ6FJK5_9RHOO</name>
<keyword evidence="5" id="KW-0418">Kinase</keyword>
<comment type="caution">
    <text evidence="8">The sequence shown here is derived from an EMBL/GenBank/DDBJ whole genome shotgun (WGS) entry which is preliminary data.</text>
</comment>
<feature type="domain" description="KaiC" evidence="7">
    <location>
        <begin position="248"/>
        <end position="477"/>
    </location>
</feature>
<dbReference type="InterPro" id="IPR027417">
    <property type="entry name" value="P-loop_NTPase"/>
</dbReference>
<dbReference type="EMBL" id="BSPX01000095">
    <property type="protein sequence ID" value="GLT24466.1"/>
    <property type="molecule type" value="Genomic_DNA"/>
</dbReference>
<dbReference type="Gene3D" id="3.40.50.300">
    <property type="entry name" value="P-loop containing nucleotide triphosphate hydrolases"/>
    <property type="match status" value="2"/>
</dbReference>
<keyword evidence="6" id="KW-0378">Hydrolase</keyword>